<comment type="caution">
    <text evidence="3">The sequence shown here is derived from an EMBL/GenBank/DDBJ whole genome shotgun (WGS) entry which is preliminary data.</text>
</comment>
<dbReference type="Gene3D" id="2.160.20.120">
    <property type="match status" value="1"/>
</dbReference>
<organism evidence="3 4">
    <name type="scientific">Hoylesella shahii DSM 15611 = JCM 12083</name>
    <dbReference type="NCBI Taxonomy" id="1122991"/>
    <lineage>
        <taxon>Bacteria</taxon>
        <taxon>Pseudomonadati</taxon>
        <taxon>Bacteroidota</taxon>
        <taxon>Bacteroidia</taxon>
        <taxon>Bacteroidales</taxon>
        <taxon>Prevotellaceae</taxon>
        <taxon>Hoylesella</taxon>
    </lineage>
</organism>
<feature type="signal peptide" evidence="1">
    <location>
        <begin position="1"/>
        <end position="27"/>
    </location>
</feature>
<proteinExistence type="predicted"/>
<dbReference type="STRING" id="1122991.GCA_000613445_01492"/>
<sequence length="252" mass="27118">MKQRILLIASAILVVGALFVPCTRANAANNKQKVTTQQDLKYFKRIVMSTSADVHFVQGTKNMAKIVGPQDEVASVVLRVSGETLYIERQSKGSRLFFSSSDDVDIYVSSPDLIQLDVKGSGDFEANRRVDTDLLTVNIKGSGDIDFKDVICDKLTVSVVGSGDIDFGMVDCQQATASVSGSGDIEFKRLKGDNMHFSVKGSGDISAYMTNAGYVKCDVLGSGVIKLSGVAKNVDKTVRGSGIVETMNLQIR</sequence>
<dbReference type="EMBL" id="QJJX01000012">
    <property type="protein sequence ID" value="PXX22303.1"/>
    <property type="molecule type" value="Genomic_DNA"/>
</dbReference>
<name>A0A318HVP5_9BACT</name>
<keyword evidence="4" id="KW-1185">Reference proteome</keyword>
<feature type="chain" id="PRO_5016264295" evidence="1">
    <location>
        <begin position="28"/>
        <end position="252"/>
    </location>
</feature>
<protein>
    <submittedName>
        <fullName evidence="3">Putative autotransporter adhesin-like protein</fullName>
    </submittedName>
</protein>
<evidence type="ECO:0000313" key="3">
    <source>
        <dbReference type="EMBL" id="PXX22303.1"/>
    </source>
</evidence>
<dbReference type="Proteomes" id="UP000248314">
    <property type="component" value="Unassembled WGS sequence"/>
</dbReference>
<accession>A0A318HVP5</accession>
<gene>
    <name evidence="3" type="ORF">EJ73_01293</name>
</gene>
<keyword evidence="1" id="KW-0732">Signal</keyword>
<dbReference type="Pfam" id="PF10988">
    <property type="entry name" value="DUF2807"/>
    <property type="match status" value="1"/>
</dbReference>
<reference evidence="3 4" key="1">
    <citation type="submission" date="2018-05" db="EMBL/GenBank/DDBJ databases">
        <title>Genomic Encyclopedia of Type Strains, Phase I: the one thousand microbial genomes (KMG-I) project.</title>
        <authorList>
            <person name="Kyrpides N."/>
        </authorList>
    </citation>
    <scope>NUCLEOTIDE SEQUENCE [LARGE SCALE GENOMIC DNA]</scope>
    <source>
        <strain evidence="3 4">DSM 15611</strain>
    </source>
</reference>
<dbReference type="InterPro" id="IPR021255">
    <property type="entry name" value="DUF2807"/>
</dbReference>
<evidence type="ECO:0000259" key="2">
    <source>
        <dbReference type="Pfam" id="PF10988"/>
    </source>
</evidence>
<evidence type="ECO:0000313" key="4">
    <source>
        <dbReference type="Proteomes" id="UP000248314"/>
    </source>
</evidence>
<dbReference type="PANTHER" id="PTHR39200">
    <property type="entry name" value="HYPOTHETICAL EXPORTED PROTEIN"/>
    <property type="match status" value="1"/>
</dbReference>
<dbReference type="PANTHER" id="PTHR39200:SF1">
    <property type="entry name" value="AUTO-TRANSPORTER ADHESIN HEAD GIN DOMAIN-CONTAINING PROTEIN-RELATED"/>
    <property type="match status" value="1"/>
</dbReference>
<feature type="domain" description="Putative auto-transporter adhesin head GIN" evidence="2">
    <location>
        <begin position="43"/>
        <end position="211"/>
    </location>
</feature>
<dbReference type="RefSeq" id="WP_110370184.1">
    <property type="nucleotide sequence ID" value="NZ_QJJX01000012.1"/>
</dbReference>
<dbReference type="AlphaFoldDB" id="A0A318HVP5"/>
<evidence type="ECO:0000256" key="1">
    <source>
        <dbReference type="SAM" id="SignalP"/>
    </source>
</evidence>